<reference evidence="7" key="1">
    <citation type="submission" date="2022-01" db="EMBL/GenBank/DDBJ databases">
        <authorList>
            <person name="King R."/>
        </authorList>
    </citation>
    <scope>NUCLEOTIDE SEQUENCE</scope>
</reference>
<dbReference type="GO" id="GO:0005768">
    <property type="term" value="C:endosome"/>
    <property type="evidence" value="ECO:0007669"/>
    <property type="project" value="UniProtKB-SubCell"/>
</dbReference>
<organism evidence="7 8">
    <name type="scientific">Psylliodes chrysocephalus</name>
    <dbReference type="NCBI Taxonomy" id="3402493"/>
    <lineage>
        <taxon>Eukaryota</taxon>
        <taxon>Metazoa</taxon>
        <taxon>Ecdysozoa</taxon>
        <taxon>Arthropoda</taxon>
        <taxon>Hexapoda</taxon>
        <taxon>Insecta</taxon>
        <taxon>Pterygota</taxon>
        <taxon>Neoptera</taxon>
        <taxon>Endopterygota</taxon>
        <taxon>Coleoptera</taxon>
        <taxon>Polyphaga</taxon>
        <taxon>Cucujiformia</taxon>
        <taxon>Chrysomeloidea</taxon>
        <taxon>Chrysomelidae</taxon>
        <taxon>Galerucinae</taxon>
        <taxon>Alticini</taxon>
        <taxon>Psylliodes</taxon>
    </lineage>
</organism>
<dbReference type="GO" id="GO:0006886">
    <property type="term" value="P:intracellular protein transport"/>
    <property type="evidence" value="ECO:0007669"/>
    <property type="project" value="InterPro"/>
</dbReference>
<dbReference type="FunFam" id="2.60.40.640:FF:000009">
    <property type="entry name" value="Down syndrome critical region protein 3"/>
    <property type="match status" value="1"/>
</dbReference>
<sequence>MAINLDIHLKRADKIYYEEENVSGVIALSSNTDFKHEGITLTMEGSVNLQISSKNVGLIEAFYNSIKPIQLVGLTCEVCGPGKLPSGLTEIPFEIPLKPKANRSLYETYHGVYVNIGYGLRCDIKRSFLLKDLQKTQQFLVQYTPGYNVTPELPLKEKRTPINFELSPASLTSGRSGAPDFLLRGHIESVCCNITKPLKGKVVLVKCALPVRSIELQLVRVETCGCAEGYAREATEIQNIQIGDGDVPHNIPIPVYMVFPRLFTCPTLLTTNFKIEFEVNLVVVFQDDHLITNNFPIILVRE</sequence>
<evidence type="ECO:0000256" key="4">
    <source>
        <dbReference type="ARBA" id="ARBA00067597"/>
    </source>
</evidence>
<dbReference type="InterPro" id="IPR014752">
    <property type="entry name" value="Arrestin-like_C"/>
</dbReference>
<comment type="subunit">
    <text evidence="6">Component of the commander complex that is essential for endosomal recycling of transmembrane cargos; the commander complex is composed of the CCC subcomplex and the retriever subcomplex. Component of the heterotrimeric retriever complex consisting of VPS26C, VPS29 and VPS35L; within the complex interacts with VPS35L. Interacts with SNX17 (via C-terminus); the interaction is direct and associates SNX17 with the retriever complex. Interacts with SNX31; the interaction is direct.</text>
</comment>
<comment type="function">
    <text evidence="5">Component of the commander complex that is essential for endosomal recycling of transmembrane cargos; the commander complex is composed of the CCC subcomplex and the retriever subcomplex. Component of the retriever complex, which is a heterotrimeric complex related to retromer cargo-selective complex (CSC) and essential for retromer-independent retrieval and recycling of numerous cargos such as integrin alpha-5/beta-1 (ITGA5:ITGB1). The recruitment of the retriever complex to the endosomal membrane involves CCC and WASH complexes. In the endosomes, drives the retriever and recycling of NxxY-motif-containing cargo proteins by coupling to SNX17, a cargo essential for the homeostatic maintenance of numerous cell surface proteins associated with processes that include cell migration, cell adhesion, nutrient supply and cell signaling.</text>
</comment>
<evidence type="ECO:0000256" key="6">
    <source>
        <dbReference type="ARBA" id="ARBA00093474"/>
    </source>
</evidence>
<dbReference type="InterPro" id="IPR028934">
    <property type="entry name" value="Vps26-related"/>
</dbReference>
<accession>A0A9P0D866</accession>
<evidence type="ECO:0000256" key="5">
    <source>
        <dbReference type="ARBA" id="ARBA00093280"/>
    </source>
</evidence>
<evidence type="ECO:0000256" key="3">
    <source>
        <dbReference type="ARBA" id="ARBA00022753"/>
    </source>
</evidence>
<proteinExistence type="inferred from homology"/>
<comment type="subcellular location">
    <subcellularLocation>
        <location evidence="1">Endosome</location>
    </subcellularLocation>
</comment>
<evidence type="ECO:0000256" key="1">
    <source>
        <dbReference type="ARBA" id="ARBA00004177"/>
    </source>
</evidence>
<protein>
    <recommendedName>
        <fullName evidence="4">Vacuolar protein sorting-associated protein 26C</fullName>
    </recommendedName>
</protein>
<dbReference type="OrthoDB" id="10263384at2759"/>
<name>A0A9P0D866_9CUCU</name>
<comment type="similarity">
    <text evidence="2">Belongs to the VPS26 family.</text>
</comment>
<keyword evidence="3" id="KW-0967">Endosome</keyword>
<keyword evidence="8" id="KW-1185">Reference proteome</keyword>
<evidence type="ECO:0000256" key="2">
    <source>
        <dbReference type="ARBA" id="ARBA00009100"/>
    </source>
</evidence>
<dbReference type="AlphaFoldDB" id="A0A9P0D866"/>
<dbReference type="PANTHER" id="PTHR12233">
    <property type="entry name" value="VACUOLAR PROTEIN SORTING 26 RELATED"/>
    <property type="match status" value="1"/>
</dbReference>
<evidence type="ECO:0000313" key="8">
    <source>
        <dbReference type="Proteomes" id="UP001153636"/>
    </source>
</evidence>
<dbReference type="Pfam" id="PF03643">
    <property type="entry name" value="Vps26"/>
    <property type="match status" value="1"/>
</dbReference>
<dbReference type="EMBL" id="OV651819">
    <property type="protein sequence ID" value="CAH1113351.1"/>
    <property type="molecule type" value="Genomic_DNA"/>
</dbReference>
<dbReference type="FunFam" id="2.60.40.640:FF:000024">
    <property type="entry name" value="Down syndrome critical region protein 3"/>
    <property type="match status" value="1"/>
</dbReference>
<gene>
    <name evidence="7" type="ORF">PSYICH_LOCUS13244</name>
</gene>
<dbReference type="Gene3D" id="2.60.40.640">
    <property type="match status" value="2"/>
</dbReference>
<evidence type="ECO:0000313" key="7">
    <source>
        <dbReference type="EMBL" id="CAH1113351.1"/>
    </source>
</evidence>
<dbReference type="Proteomes" id="UP001153636">
    <property type="component" value="Chromosome 7"/>
</dbReference>